<evidence type="ECO:0000313" key="2">
    <source>
        <dbReference type="Proteomes" id="UP000829447"/>
    </source>
</evidence>
<reference evidence="1 2" key="1">
    <citation type="journal article" date="2022" name="bioRxiv">
        <title>An ancient truncated duplication of the anti-Mullerian hormone receptor type 2 gene is a potential conserved master sex determinant in the Pangasiidae catfish family.</title>
        <authorList>
            <person name="Wen M."/>
            <person name="Pan Q."/>
            <person name="Jouanno E."/>
            <person name="Montfort J."/>
            <person name="Zahm M."/>
            <person name="Cabau C."/>
            <person name="Klopp C."/>
            <person name="Iampietro C."/>
            <person name="Roques C."/>
            <person name="Bouchez O."/>
            <person name="Castinel A."/>
            <person name="Donnadieu C."/>
            <person name="Parrinello H."/>
            <person name="Poncet C."/>
            <person name="Belmonte E."/>
            <person name="Gautier V."/>
            <person name="Avarre J.-C."/>
            <person name="Dugue R."/>
            <person name="Gustiano R."/>
            <person name="Ha T.T.T."/>
            <person name="Campet M."/>
            <person name="Sriphairoj K."/>
            <person name="Ribolli J."/>
            <person name="de Almeida F.L."/>
            <person name="Desvignes T."/>
            <person name="Postlethwait J.H."/>
            <person name="Bucao C.F."/>
            <person name="Robinson-Rechavi M."/>
            <person name="Bobe J."/>
            <person name="Herpin A."/>
            <person name="Guiguen Y."/>
        </authorList>
    </citation>
    <scope>NUCLEOTIDE SEQUENCE [LARGE SCALE GENOMIC DNA]</scope>
    <source>
        <strain evidence="1">YG-Dec2019</strain>
    </source>
</reference>
<proteinExistence type="predicted"/>
<dbReference type="EMBL" id="CM040467">
    <property type="protein sequence ID" value="MCI4385637.1"/>
    <property type="molecule type" value="Genomic_DNA"/>
</dbReference>
<comment type="caution">
    <text evidence="1">The sequence shown here is derived from an EMBL/GenBank/DDBJ whole genome shotgun (WGS) entry which is preliminary data.</text>
</comment>
<gene>
    <name evidence="1" type="ORF">PGIGA_G00052910</name>
</gene>
<evidence type="ECO:0000313" key="1">
    <source>
        <dbReference type="EMBL" id="MCI4385637.1"/>
    </source>
</evidence>
<dbReference type="Proteomes" id="UP000829447">
    <property type="component" value="Linkage Group LG14"/>
</dbReference>
<accession>A0ACC5X397</accession>
<keyword evidence="2" id="KW-1185">Reference proteome</keyword>
<sequence length="96" mass="10940">LLLQGDNVSRCQIFWEVDASAGGFFIKCNTNKAKTRSINMNNRTRKGVTMKLNAIKATHNTINDKTHTHTHTHTHRNQNLSRAANWVQQETGMHDL</sequence>
<protein>
    <submittedName>
        <fullName evidence="1">Uncharacterized protein</fullName>
    </submittedName>
</protein>
<organism evidence="1 2">
    <name type="scientific">Pangasianodon gigas</name>
    <name type="common">Mekong giant catfish</name>
    <name type="synonym">Pangasius gigas</name>
    <dbReference type="NCBI Taxonomy" id="30993"/>
    <lineage>
        <taxon>Eukaryota</taxon>
        <taxon>Metazoa</taxon>
        <taxon>Chordata</taxon>
        <taxon>Craniata</taxon>
        <taxon>Vertebrata</taxon>
        <taxon>Euteleostomi</taxon>
        <taxon>Actinopterygii</taxon>
        <taxon>Neopterygii</taxon>
        <taxon>Teleostei</taxon>
        <taxon>Ostariophysi</taxon>
        <taxon>Siluriformes</taxon>
        <taxon>Pangasiidae</taxon>
        <taxon>Pangasianodon</taxon>
    </lineage>
</organism>
<feature type="non-terminal residue" evidence="1">
    <location>
        <position position="1"/>
    </location>
</feature>
<name>A0ACC5X397_PANGG</name>